<protein>
    <submittedName>
        <fullName evidence="7">Amino acid transporter</fullName>
    </submittedName>
</protein>
<feature type="transmembrane region" description="Helical" evidence="6">
    <location>
        <begin position="293"/>
        <end position="318"/>
    </location>
</feature>
<dbReference type="PANTHER" id="PTHR42770">
    <property type="entry name" value="AMINO ACID TRANSPORTER-RELATED"/>
    <property type="match status" value="1"/>
</dbReference>
<dbReference type="Gene3D" id="1.20.1740.10">
    <property type="entry name" value="Amino acid/polyamine transporter I"/>
    <property type="match status" value="1"/>
</dbReference>
<keyword evidence="4 6" id="KW-1133">Transmembrane helix</keyword>
<feature type="transmembrane region" description="Helical" evidence="6">
    <location>
        <begin position="364"/>
        <end position="385"/>
    </location>
</feature>
<name>A0A1I2FG39_9BURK</name>
<dbReference type="AlphaFoldDB" id="A0A1I2FG39"/>
<dbReference type="Proteomes" id="UP000199119">
    <property type="component" value="Unassembled WGS sequence"/>
</dbReference>
<feature type="transmembrane region" description="Helical" evidence="6">
    <location>
        <begin position="339"/>
        <end position="358"/>
    </location>
</feature>
<sequence>MSTSLSNAGMDQLSPSGLKRTLGLRDLVAYGLAYIALITPLTTLGFVWDASGGLVALAYLLGALCMYLTAKSYAMMGEIVPQAGSVYGYARHSLGALPGFIAGWLILLDYLLIPALVFTLMSVSAQTLIPGIDRPTWLVILVGVSFVINWFGVTITTRVSLLSVIAQGFIVAGVLGLAVWALYHGKGTGGLTLAPIYSAAAFDPAKVFTATSICVLSFLGFDAISTLSEEVRSNDPKLIGRAIMRVLLISASIFFVTTWVLGNLLPGVEIHDPAAAIFELLAAQVGPWSAVALAWLLAIAVGFANALPMQVGVARVLFAMGRDRQLPAFFARLHPKHSTPHVAMVVSTALSLLVALALRDDIELLASFVNFGALSAFLLLHLSVLVRLGVRNPQRRIVPHVLVPLFGIVVVLAVFTGMHRTAVEVGLVWLLIGLAYGAWLRSRGRSKLDL</sequence>
<evidence type="ECO:0000256" key="3">
    <source>
        <dbReference type="ARBA" id="ARBA00022692"/>
    </source>
</evidence>
<feature type="transmembrane region" description="Helical" evidence="6">
    <location>
        <begin position="397"/>
        <end position="415"/>
    </location>
</feature>
<evidence type="ECO:0000313" key="7">
    <source>
        <dbReference type="EMBL" id="SFF03717.1"/>
    </source>
</evidence>
<feature type="transmembrane region" description="Helical" evidence="6">
    <location>
        <begin position="242"/>
        <end position="262"/>
    </location>
</feature>
<evidence type="ECO:0000256" key="6">
    <source>
        <dbReference type="SAM" id="Phobius"/>
    </source>
</evidence>
<keyword evidence="2" id="KW-1003">Cell membrane</keyword>
<feature type="transmembrane region" description="Helical" evidence="6">
    <location>
        <begin position="195"/>
        <end position="221"/>
    </location>
</feature>
<keyword evidence="3 6" id="KW-0812">Transmembrane</keyword>
<dbReference type="RefSeq" id="WP_245785248.1">
    <property type="nucleotide sequence ID" value="NZ_FONX01000010.1"/>
</dbReference>
<dbReference type="InterPro" id="IPR002293">
    <property type="entry name" value="AA/rel_permease1"/>
</dbReference>
<dbReference type="STRING" id="1177982.SAMN04489711_110126"/>
<evidence type="ECO:0000313" key="8">
    <source>
        <dbReference type="Proteomes" id="UP000199119"/>
    </source>
</evidence>
<feature type="transmembrane region" description="Helical" evidence="6">
    <location>
        <begin position="54"/>
        <end position="74"/>
    </location>
</feature>
<keyword evidence="8" id="KW-1185">Reference proteome</keyword>
<feature type="transmembrane region" description="Helical" evidence="6">
    <location>
        <begin position="162"/>
        <end position="183"/>
    </location>
</feature>
<feature type="transmembrane region" description="Helical" evidence="6">
    <location>
        <begin position="421"/>
        <end position="440"/>
    </location>
</feature>
<gene>
    <name evidence="7" type="ORF">SAMN04489711_110126</name>
</gene>
<reference evidence="8" key="1">
    <citation type="submission" date="2016-10" db="EMBL/GenBank/DDBJ databases">
        <authorList>
            <person name="Varghese N."/>
            <person name="Submissions S."/>
        </authorList>
    </citation>
    <scope>NUCLEOTIDE SEQUENCE [LARGE SCALE GENOMIC DNA]</scope>
    <source>
        <strain evidence="8">DSM 27981</strain>
    </source>
</reference>
<comment type="subcellular location">
    <subcellularLocation>
        <location evidence="1">Cell membrane</location>
        <topology evidence="1">Multi-pass membrane protein</topology>
    </subcellularLocation>
</comment>
<feature type="transmembrane region" description="Helical" evidence="6">
    <location>
        <begin position="27"/>
        <end position="48"/>
    </location>
</feature>
<accession>A0A1I2FG39</accession>
<dbReference type="PANTHER" id="PTHR42770:SF16">
    <property type="entry name" value="AMINO ACID PERMEASE"/>
    <property type="match status" value="1"/>
</dbReference>
<evidence type="ECO:0000256" key="1">
    <source>
        <dbReference type="ARBA" id="ARBA00004651"/>
    </source>
</evidence>
<proteinExistence type="predicted"/>
<dbReference type="Pfam" id="PF13520">
    <property type="entry name" value="AA_permease_2"/>
    <property type="match status" value="1"/>
</dbReference>
<evidence type="ECO:0000256" key="2">
    <source>
        <dbReference type="ARBA" id="ARBA00022475"/>
    </source>
</evidence>
<evidence type="ECO:0000256" key="4">
    <source>
        <dbReference type="ARBA" id="ARBA00022989"/>
    </source>
</evidence>
<evidence type="ECO:0000256" key="5">
    <source>
        <dbReference type="ARBA" id="ARBA00023136"/>
    </source>
</evidence>
<feature type="transmembrane region" description="Helical" evidence="6">
    <location>
        <begin position="137"/>
        <end position="155"/>
    </location>
</feature>
<organism evidence="7 8">
    <name type="scientific">Paracidovorax wautersii</name>
    <dbReference type="NCBI Taxonomy" id="1177982"/>
    <lineage>
        <taxon>Bacteria</taxon>
        <taxon>Pseudomonadati</taxon>
        <taxon>Pseudomonadota</taxon>
        <taxon>Betaproteobacteria</taxon>
        <taxon>Burkholderiales</taxon>
        <taxon>Comamonadaceae</taxon>
        <taxon>Paracidovorax</taxon>
    </lineage>
</organism>
<dbReference type="EMBL" id="FONX01000010">
    <property type="protein sequence ID" value="SFF03717.1"/>
    <property type="molecule type" value="Genomic_DNA"/>
</dbReference>
<keyword evidence="5 6" id="KW-0472">Membrane</keyword>
<dbReference type="GO" id="GO:0022857">
    <property type="term" value="F:transmembrane transporter activity"/>
    <property type="evidence" value="ECO:0007669"/>
    <property type="project" value="InterPro"/>
</dbReference>
<feature type="transmembrane region" description="Helical" evidence="6">
    <location>
        <begin position="94"/>
        <end position="117"/>
    </location>
</feature>
<dbReference type="GO" id="GO:0005886">
    <property type="term" value="C:plasma membrane"/>
    <property type="evidence" value="ECO:0007669"/>
    <property type="project" value="UniProtKB-SubCell"/>
</dbReference>
<dbReference type="InterPro" id="IPR050367">
    <property type="entry name" value="APC_superfamily"/>
</dbReference>
<dbReference type="PIRSF" id="PIRSF006060">
    <property type="entry name" value="AA_transporter"/>
    <property type="match status" value="1"/>
</dbReference>